<protein>
    <submittedName>
        <fullName evidence="1">MBL fold metallo-hydrolase</fullName>
    </submittedName>
</protein>
<organism evidence="1 2">
    <name type="scientific">Variimorphobacter saccharofermentans</name>
    <dbReference type="NCBI Taxonomy" id="2755051"/>
    <lineage>
        <taxon>Bacteria</taxon>
        <taxon>Bacillati</taxon>
        <taxon>Bacillota</taxon>
        <taxon>Clostridia</taxon>
        <taxon>Lachnospirales</taxon>
        <taxon>Lachnospiraceae</taxon>
        <taxon>Variimorphobacter</taxon>
    </lineage>
</organism>
<dbReference type="PANTHER" id="PTHR39189">
    <property type="entry name" value="UPF0173 METAL-DEPENDENT HYDROLASE YTKL"/>
    <property type="match status" value="1"/>
</dbReference>
<gene>
    <name evidence="1" type="ORF">H0486_06815</name>
</gene>
<dbReference type="SUPFAM" id="SSF56281">
    <property type="entry name" value="Metallo-hydrolase/oxidoreductase"/>
    <property type="match status" value="1"/>
</dbReference>
<keyword evidence="2" id="KW-1185">Reference proteome</keyword>
<sequence>MDKSNDTVTSTENVVKNVLPITDNNTGKVLIQTVSTSKTYLYTSYIISSSKGQNVVVDPTEMPQKSIVDIKPVAICSTHAHPDHTDIDYLKTYQVPKILYEKGKIYTRDFRIYSIPSSHSDDNVTEDSGNVIIVFEVDGLRIAHMGDIGQNSLTREQVLQLGNIDIAFMQFENSYSDMTLENEKGFRIIEQLNPRIIIPTHYFDSTIPVLEIKYGQIKEYNNYLSISKEELPSTKLNVFRVLNNHIY</sequence>
<evidence type="ECO:0000313" key="2">
    <source>
        <dbReference type="Proteomes" id="UP000574276"/>
    </source>
</evidence>
<reference evidence="1 2" key="1">
    <citation type="submission" date="2020-07" db="EMBL/GenBank/DDBJ databases">
        <title>Characterization and genome sequencing of isolate MD1, a novel member within the family Lachnospiraceae.</title>
        <authorList>
            <person name="Rettenmaier R."/>
            <person name="Di Bello L."/>
            <person name="Zinser C."/>
            <person name="Scheitz K."/>
            <person name="Liebl W."/>
            <person name="Zverlov V."/>
        </authorList>
    </citation>
    <scope>NUCLEOTIDE SEQUENCE [LARGE SCALE GENOMIC DNA]</scope>
    <source>
        <strain evidence="1 2">MD1</strain>
    </source>
</reference>
<evidence type="ECO:0000313" key="1">
    <source>
        <dbReference type="EMBL" id="MBB2182583.1"/>
    </source>
</evidence>
<dbReference type="RefSeq" id="WP_228352296.1">
    <property type="nucleotide sequence ID" value="NZ_JACEGA010000001.1"/>
</dbReference>
<dbReference type="Proteomes" id="UP000574276">
    <property type="component" value="Unassembled WGS sequence"/>
</dbReference>
<proteinExistence type="predicted"/>
<keyword evidence="1" id="KW-0378">Hydrolase</keyword>
<dbReference type="Pfam" id="PF13483">
    <property type="entry name" value="Lactamase_B_3"/>
    <property type="match status" value="1"/>
</dbReference>
<dbReference type="Gene3D" id="3.60.15.10">
    <property type="entry name" value="Ribonuclease Z/Hydroxyacylglutathione hydrolase-like"/>
    <property type="match status" value="1"/>
</dbReference>
<dbReference type="AlphaFoldDB" id="A0A839JY37"/>
<dbReference type="GO" id="GO:0016787">
    <property type="term" value="F:hydrolase activity"/>
    <property type="evidence" value="ECO:0007669"/>
    <property type="project" value="UniProtKB-KW"/>
</dbReference>
<dbReference type="PANTHER" id="PTHR39189:SF1">
    <property type="entry name" value="UPF0173 METAL-DEPENDENT HYDROLASE YTKL"/>
    <property type="match status" value="1"/>
</dbReference>
<name>A0A839JY37_9FIRM</name>
<dbReference type="EMBL" id="JACEGA010000001">
    <property type="protein sequence ID" value="MBB2182583.1"/>
    <property type="molecule type" value="Genomic_DNA"/>
</dbReference>
<dbReference type="CDD" id="cd06262">
    <property type="entry name" value="metallo-hydrolase-like_MBL-fold"/>
    <property type="match status" value="1"/>
</dbReference>
<accession>A0A839JY37</accession>
<dbReference type="InterPro" id="IPR036866">
    <property type="entry name" value="RibonucZ/Hydroxyglut_hydro"/>
</dbReference>
<comment type="caution">
    <text evidence="1">The sequence shown here is derived from an EMBL/GenBank/DDBJ whole genome shotgun (WGS) entry which is preliminary data.</text>
</comment>